<evidence type="ECO:0000256" key="2">
    <source>
        <dbReference type="ARBA" id="ARBA00008434"/>
    </source>
</evidence>
<dbReference type="Pfam" id="PF00312">
    <property type="entry name" value="Ribosomal_S15"/>
    <property type="match status" value="1"/>
</dbReference>
<keyword evidence="12" id="KW-1185">Reference proteome</keyword>
<accession>A0A482V1R4</accession>
<dbReference type="SUPFAM" id="SSF47060">
    <property type="entry name" value="S15/NS1 RNA-binding domain"/>
    <property type="match status" value="1"/>
</dbReference>
<evidence type="ECO:0000313" key="11">
    <source>
        <dbReference type="EMBL" id="RZB39093.1"/>
    </source>
</evidence>
<gene>
    <name evidence="11" type="ORF">BDFB_003804</name>
</gene>
<feature type="coiled-coil region" evidence="10">
    <location>
        <begin position="252"/>
        <end position="279"/>
    </location>
</feature>
<keyword evidence="10" id="KW-0175">Coiled coil</keyword>
<dbReference type="PANTHER" id="PTHR46685">
    <property type="entry name" value="28S RIBOSOMAL PROTEIN S15, MITOCHONDRIAL"/>
    <property type="match status" value="1"/>
</dbReference>
<comment type="caution">
    <text evidence="11">The sequence shown here is derived from an EMBL/GenBank/DDBJ whole genome shotgun (WGS) entry which is preliminary data.</text>
</comment>
<dbReference type="GO" id="GO:0032543">
    <property type="term" value="P:mitochondrial translation"/>
    <property type="evidence" value="ECO:0007669"/>
    <property type="project" value="TreeGrafter"/>
</dbReference>
<dbReference type="GO" id="GO:0003735">
    <property type="term" value="F:structural constituent of ribosome"/>
    <property type="evidence" value="ECO:0007669"/>
    <property type="project" value="InterPro"/>
</dbReference>
<evidence type="ECO:0000256" key="7">
    <source>
        <dbReference type="ARBA" id="ARBA00035249"/>
    </source>
</evidence>
<keyword evidence="3" id="KW-0809">Transit peptide</keyword>
<evidence type="ECO:0000256" key="4">
    <source>
        <dbReference type="ARBA" id="ARBA00022980"/>
    </source>
</evidence>
<evidence type="ECO:0000256" key="3">
    <source>
        <dbReference type="ARBA" id="ARBA00022946"/>
    </source>
</evidence>
<keyword evidence="4 9" id="KW-0689">Ribosomal protein</keyword>
<dbReference type="STRING" id="1661398.A0A482V1R4"/>
<dbReference type="Gene3D" id="1.10.287.10">
    <property type="entry name" value="S15/NS1, RNA-binding"/>
    <property type="match status" value="1"/>
</dbReference>
<dbReference type="PANTHER" id="PTHR46685:SF1">
    <property type="entry name" value="SMALL RIBOSOMAL SUBUNIT PROTEIN US15M"/>
    <property type="match status" value="1"/>
</dbReference>
<evidence type="ECO:0000256" key="6">
    <source>
        <dbReference type="ARBA" id="ARBA00023274"/>
    </source>
</evidence>
<keyword evidence="6 9" id="KW-0687">Ribonucleoprotein</keyword>
<dbReference type="EMBL" id="QDEB01131340">
    <property type="protein sequence ID" value="RZB39093.1"/>
    <property type="molecule type" value="Genomic_DNA"/>
</dbReference>
<dbReference type="InterPro" id="IPR000589">
    <property type="entry name" value="Ribosomal_uS15"/>
</dbReference>
<organism evidence="11 12">
    <name type="scientific">Asbolus verrucosus</name>
    <name type="common">Desert ironclad beetle</name>
    <dbReference type="NCBI Taxonomy" id="1661398"/>
    <lineage>
        <taxon>Eukaryota</taxon>
        <taxon>Metazoa</taxon>
        <taxon>Ecdysozoa</taxon>
        <taxon>Arthropoda</taxon>
        <taxon>Hexapoda</taxon>
        <taxon>Insecta</taxon>
        <taxon>Pterygota</taxon>
        <taxon>Neoptera</taxon>
        <taxon>Endopterygota</taxon>
        <taxon>Coleoptera</taxon>
        <taxon>Polyphaga</taxon>
        <taxon>Cucujiformia</taxon>
        <taxon>Tenebrionidae</taxon>
        <taxon>Pimeliinae</taxon>
        <taxon>Asbolus</taxon>
    </lineage>
</organism>
<name>A0A482V1R4_ASBVE</name>
<evidence type="ECO:0000256" key="9">
    <source>
        <dbReference type="RuleBase" id="RU003919"/>
    </source>
</evidence>
<dbReference type="GO" id="GO:0003723">
    <property type="term" value="F:RNA binding"/>
    <property type="evidence" value="ECO:0007669"/>
    <property type="project" value="TreeGrafter"/>
</dbReference>
<evidence type="ECO:0000256" key="8">
    <source>
        <dbReference type="ARBA" id="ARBA00035528"/>
    </source>
</evidence>
<evidence type="ECO:0000256" key="10">
    <source>
        <dbReference type="SAM" id="Coils"/>
    </source>
</evidence>
<dbReference type="SMART" id="SM01387">
    <property type="entry name" value="Ribosomal_S15"/>
    <property type="match status" value="1"/>
</dbReference>
<evidence type="ECO:0000256" key="1">
    <source>
        <dbReference type="ARBA" id="ARBA00004173"/>
    </source>
</evidence>
<dbReference type="AlphaFoldDB" id="A0A482V1R4"/>
<sequence length="279" mass="33213">MNVARNILSAAQCISLSNITLKTICCRTYAFKSDLKIKWVRPEKIPCYKPEKSGDLEGMVDIDKSKPQLMFRESQELATADETVKKLFSLEFAPRNKSTQVYFSEIAEKVKRHPYDVGSVELQIAKWTGIIRAFQELMERFPRDKRLKVKLKELIDKRKKHLKYLRRWDYKRFEWLIEVLNLVYKPPPNKFHWITRKESLQKLTDKYCEGIREERLEAYKKMLQTEQPAFLQEKIQSLQFIQKEQQNCGVEVTVTDEEIEEVKKQLKKIEERKSEVNDS</sequence>
<keyword evidence="5" id="KW-0496">Mitochondrion</keyword>
<comment type="subcellular location">
    <subcellularLocation>
        <location evidence="1">Mitochondrion</location>
    </subcellularLocation>
</comment>
<comment type="similarity">
    <text evidence="2 9">Belongs to the universal ribosomal protein uS15 family.</text>
</comment>
<dbReference type="InterPro" id="IPR009068">
    <property type="entry name" value="uS15_NS1_RNA-bd_sf"/>
</dbReference>
<reference evidence="11 12" key="1">
    <citation type="submission" date="2017-03" db="EMBL/GenBank/DDBJ databases">
        <title>Genome of the blue death feigning beetle - Asbolus verrucosus.</title>
        <authorList>
            <person name="Rider S.D."/>
        </authorList>
    </citation>
    <scope>NUCLEOTIDE SEQUENCE [LARGE SCALE GENOMIC DNA]</scope>
    <source>
        <strain evidence="11">Butters</strain>
        <tissue evidence="11">Head and leg muscle</tissue>
    </source>
</reference>
<dbReference type="InterPro" id="IPR052137">
    <property type="entry name" value="uS15_ribosomal"/>
</dbReference>
<evidence type="ECO:0000256" key="5">
    <source>
        <dbReference type="ARBA" id="ARBA00023128"/>
    </source>
</evidence>
<dbReference type="Proteomes" id="UP000292052">
    <property type="component" value="Unassembled WGS sequence"/>
</dbReference>
<evidence type="ECO:0000313" key="12">
    <source>
        <dbReference type="Proteomes" id="UP000292052"/>
    </source>
</evidence>
<dbReference type="OrthoDB" id="441444at2759"/>
<protein>
    <recommendedName>
        <fullName evidence="7">Small ribosomal subunit protein uS15m</fullName>
    </recommendedName>
    <alternativeName>
        <fullName evidence="8">28S ribosomal protein S15, mitochondrial</fullName>
    </alternativeName>
</protein>
<dbReference type="GO" id="GO:0005763">
    <property type="term" value="C:mitochondrial small ribosomal subunit"/>
    <property type="evidence" value="ECO:0007669"/>
    <property type="project" value="TreeGrafter"/>
</dbReference>
<proteinExistence type="inferred from homology"/>